<evidence type="ECO:0000256" key="6">
    <source>
        <dbReference type="ARBA" id="ARBA00023239"/>
    </source>
</evidence>
<dbReference type="InterPro" id="IPR001015">
    <property type="entry name" value="Ferrochelatase"/>
</dbReference>
<evidence type="ECO:0000256" key="2">
    <source>
        <dbReference type="ARBA" id="ARBA00007718"/>
    </source>
</evidence>
<comment type="caution">
    <text evidence="9">The sequence shown here is derived from an EMBL/GenBank/DDBJ whole genome shotgun (WGS) entry which is preliminary data.</text>
</comment>
<comment type="similarity">
    <text evidence="2">Belongs to the ferrochelatase family.</text>
</comment>
<dbReference type="InterPro" id="IPR033644">
    <property type="entry name" value="Ferrochelatase_C"/>
</dbReference>
<evidence type="ECO:0000256" key="1">
    <source>
        <dbReference type="ARBA" id="ARBA00004744"/>
    </source>
</evidence>
<evidence type="ECO:0000313" key="9">
    <source>
        <dbReference type="EMBL" id="TNJ38478.1"/>
    </source>
</evidence>
<keyword evidence="5" id="KW-0350">Heme biosynthesis</keyword>
<comment type="catalytic activity">
    <reaction evidence="8">
        <text>Fe-coproporphyrin III + 2 H(+) = coproporphyrin III + Fe(2+)</text>
        <dbReference type="Rhea" id="RHEA:49572"/>
        <dbReference type="ChEBI" id="CHEBI:15378"/>
        <dbReference type="ChEBI" id="CHEBI:29033"/>
        <dbReference type="ChEBI" id="CHEBI:68438"/>
        <dbReference type="ChEBI" id="CHEBI:131725"/>
        <dbReference type="EC" id="4.99.1.9"/>
    </reaction>
    <physiologicalReaction direction="right-to-left" evidence="8">
        <dbReference type="Rhea" id="RHEA:49574"/>
    </physiologicalReaction>
</comment>
<comment type="pathway">
    <text evidence="1">Porphyrin-containing compound metabolism; protoheme biosynthesis.</text>
</comment>
<dbReference type="Gene3D" id="3.40.50.1400">
    <property type="match status" value="1"/>
</dbReference>
<gene>
    <name evidence="9" type="ORF">FGF66_08985</name>
</gene>
<accession>A0A5C4S5H7</accession>
<dbReference type="RefSeq" id="WP_139457312.1">
    <property type="nucleotide sequence ID" value="NZ_VDCH01000019.1"/>
</dbReference>
<dbReference type="AlphaFoldDB" id="A0A5C4S5H7"/>
<keyword evidence="4" id="KW-0408">Iron</keyword>
<dbReference type="Pfam" id="PF00762">
    <property type="entry name" value="Ferrochelatase"/>
    <property type="match status" value="1"/>
</dbReference>
<evidence type="ECO:0000256" key="5">
    <source>
        <dbReference type="ARBA" id="ARBA00023133"/>
    </source>
</evidence>
<proteinExistence type="inferred from homology"/>
<dbReference type="CDD" id="cd03411">
    <property type="entry name" value="Ferrochelatase_N"/>
    <property type="match status" value="1"/>
</dbReference>
<organism evidence="9 10">
    <name type="scientific">Chlorobaculum thiosulfatiphilum</name>
    <name type="common">Chlorobium limicola f.sp. thiosulfatophilum</name>
    <dbReference type="NCBI Taxonomy" id="115852"/>
    <lineage>
        <taxon>Bacteria</taxon>
        <taxon>Pseudomonadati</taxon>
        <taxon>Chlorobiota</taxon>
        <taxon>Chlorobiia</taxon>
        <taxon>Chlorobiales</taxon>
        <taxon>Chlorobiaceae</taxon>
        <taxon>Chlorobaculum</taxon>
    </lineage>
</organism>
<evidence type="ECO:0000256" key="7">
    <source>
        <dbReference type="ARBA" id="ARBA00023244"/>
    </source>
</evidence>
<dbReference type="OrthoDB" id="596770at2"/>
<keyword evidence="10" id="KW-1185">Reference proteome</keyword>
<evidence type="ECO:0000256" key="3">
    <source>
        <dbReference type="ARBA" id="ARBA00013215"/>
    </source>
</evidence>
<dbReference type="CDD" id="cd00419">
    <property type="entry name" value="Ferrochelatase_C"/>
    <property type="match status" value="1"/>
</dbReference>
<dbReference type="GO" id="GO:0006783">
    <property type="term" value="P:heme biosynthetic process"/>
    <property type="evidence" value="ECO:0007669"/>
    <property type="project" value="UniProtKB-KW"/>
</dbReference>
<dbReference type="EC" id="4.99.1.9" evidence="3"/>
<reference evidence="9 10" key="1">
    <citation type="submission" date="2019-05" db="EMBL/GenBank/DDBJ databases">
        <title>Draft Whole-Genome sequence of the green sulfur bacterium Chlorobaculum thiosulfatiphilum DSM 249.</title>
        <authorList>
            <person name="Meyer T.E."/>
            <person name="Kyndt J.A."/>
        </authorList>
    </citation>
    <scope>NUCLEOTIDE SEQUENCE [LARGE SCALE GENOMIC DNA]</scope>
    <source>
        <strain evidence="9 10">DSM 249</strain>
    </source>
</reference>
<name>A0A5C4S5H7_CHLTI</name>
<dbReference type="GO" id="GO:0004325">
    <property type="term" value="F:ferrochelatase activity"/>
    <property type="evidence" value="ECO:0007669"/>
    <property type="project" value="InterPro"/>
</dbReference>
<dbReference type="InterPro" id="IPR033659">
    <property type="entry name" value="Ferrochelatase_N"/>
</dbReference>
<dbReference type="Proteomes" id="UP000308271">
    <property type="component" value="Unassembled WGS sequence"/>
</dbReference>
<keyword evidence="7" id="KW-0627">Porphyrin biosynthesis</keyword>
<dbReference type="UniPathway" id="UPA00252"/>
<sequence length="355" mass="40171">MVARIVSKKRYSVVLVTYGEVERLSVRALWPSSRKIIFVITRKIVKLPKLLIYMIADYRSAKHYLDWKLHRYRSRLVEITRKQALGVEAALRRNPRFAGDADEIAVADAYYFVPPYLEEVLDRFRGCSDGIVVVPMFPVESAFSCGPACQMVIDHFGENHLGALRVARGLWKDEVLHRIYLDHLFASLPPDWKGAGKKEAQGLVLVIHGTIVRNRKGEKPTVFTGLDETMEFFRLMREKIMADPRNVFGEVKLGCLNHSRGGEWTPETVERALGEFAGEGVGSTAMFPFGYFADNSETDYEAKKLLDHSPAHRKHYIPCINESPAFAGWLASRIAAEIEALDVQREVFAVGQSVK</sequence>
<evidence type="ECO:0000313" key="10">
    <source>
        <dbReference type="Proteomes" id="UP000308271"/>
    </source>
</evidence>
<dbReference type="EMBL" id="VDCH01000019">
    <property type="protein sequence ID" value="TNJ38478.1"/>
    <property type="molecule type" value="Genomic_DNA"/>
</dbReference>
<evidence type="ECO:0000256" key="4">
    <source>
        <dbReference type="ARBA" id="ARBA00023004"/>
    </source>
</evidence>
<protein>
    <recommendedName>
        <fullName evidence="3">coproporphyrin ferrochelatase</fullName>
        <ecNumber evidence="3">4.99.1.9</ecNumber>
    </recommendedName>
</protein>
<keyword evidence="6" id="KW-0456">Lyase</keyword>
<dbReference type="SUPFAM" id="SSF53800">
    <property type="entry name" value="Chelatase"/>
    <property type="match status" value="1"/>
</dbReference>
<evidence type="ECO:0000256" key="8">
    <source>
        <dbReference type="ARBA" id="ARBA00024536"/>
    </source>
</evidence>